<dbReference type="CDD" id="cd00367">
    <property type="entry name" value="PTS-HPr_like"/>
    <property type="match status" value="1"/>
</dbReference>
<dbReference type="NCBIfam" id="TIGR01003">
    <property type="entry name" value="PTS_HPr_family"/>
    <property type="match status" value="1"/>
</dbReference>
<reference evidence="7 8" key="1">
    <citation type="submission" date="2014-12" db="EMBL/GenBank/DDBJ databases">
        <title>Genome sequencing of Arthrobacter phenanthrenivorans SWC37.</title>
        <authorList>
            <person name="Tan P.W."/>
            <person name="Chan K.-G."/>
        </authorList>
    </citation>
    <scope>NUCLEOTIDE SEQUENCE [LARGE SCALE GENOMIC DNA]</scope>
    <source>
        <strain evidence="7 8">SWC37</strain>
    </source>
</reference>
<feature type="domain" description="HPr" evidence="6">
    <location>
        <begin position="1"/>
        <end position="98"/>
    </location>
</feature>
<dbReference type="PANTHER" id="PTHR33705">
    <property type="entry name" value="PHOSPHOCARRIER PROTEIN HPR"/>
    <property type="match status" value="1"/>
</dbReference>
<protein>
    <recommendedName>
        <fullName evidence="3">Phosphocarrier protein HPr</fullName>
    </recommendedName>
</protein>
<dbReference type="GO" id="GO:0005737">
    <property type="term" value="C:cytoplasm"/>
    <property type="evidence" value="ECO:0007669"/>
    <property type="project" value="UniProtKB-SubCell"/>
</dbReference>
<dbReference type="PROSITE" id="PS51350">
    <property type="entry name" value="PTS_HPR_DOM"/>
    <property type="match status" value="1"/>
</dbReference>
<dbReference type="Proteomes" id="UP000031196">
    <property type="component" value="Unassembled WGS sequence"/>
</dbReference>
<accession>A0A0B4DCS5</accession>
<organism evidence="7 8">
    <name type="scientific">Pseudarthrobacter phenanthrenivorans</name>
    <name type="common">Arthrobacter phenanthrenivorans</name>
    <dbReference type="NCBI Taxonomy" id="361575"/>
    <lineage>
        <taxon>Bacteria</taxon>
        <taxon>Bacillati</taxon>
        <taxon>Actinomycetota</taxon>
        <taxon>Actinomycetes</taxon>
        <taxon>Micrococcales</taxon>
        <taxon>Micrococcaceae</taxon>
        <taxon>Pseudarthrobacter</taxon>
    </lineage>
</organism>
<dbReference type="OrthoDB" id="350754at2"/>
<dbReference type="Pfam" id="PF00381">
    <property type="entry name" value="PTS-HPr"/>
    <property type="match status" value="1"/>
</dbReference>
<keyword evidence="4" id="KW-0963">Cytoplasm</keyword>
<comment type="caution">
    <text evidence="7">The sequence shown here is derived from an EMBL/GenBank/DDBJ whole genome shotgun (WGS) entry which is preliminary data.</text>
</comment>
<name>A0A0B4DCS5_PSEPS</name>
<dbReference type="Gene3D" id="3.30.1340.10">
    <property type="entry name" value="HPr-like"/>
    <property type="match status" value="1"/>
</dbReference>
<evidence type="ECO:0000256" key="2">
    <source>
        <dbReference type="ARBA" id="ARBA00004496"/>
    </source>
</evidence>
<evidence type="ECO:0000313" key="8">
    <source>
        <dbReference type="Proteomes" id="UP000031196"/>
    </source>
</evidence>
<gene>
    <name evidence="7" type="ORF">RM50_19900</name>
</gene>
<evidence type="ECO:0000259" key="6">
    <source>
        <dbReference type="PROSITE" id="PS51350"/>
    </source>
</evidence>
<keyword evidence="7" id="KW-0808">Transferase</keyword>
<evidence type="ECO:0000256" key="1">
    <source>
        <dbReference type="ARBA" id="ARBA00003681"/>
    </source>
</evidence>
<evidence type="ECO:0000256" key="3">
    <source>
        <dbReference type="ARBA" id="ARBA00020422"/>
    </source>
</evidence>
<sequence length="100" mass="10320">MPIHKAVVAAPVGLHARPAAAFVRAVTDTGLPVTISKAGAGKVDARSLLQVMTADFPQGCEVELAISDAAVDGALGRQNAEDALQRLGRLLEAQADAQDY</sequence>
<dbReference type="InterPro" id="IPR000032">
    <property type="entry name" value="HPr-like"/>
</dbReference>
<dbReference type="AlphaFoldDB" id="A0A0B4DCS5"/>
<dbReference type="InterPro" id="IPR035895">
    <property type="entry name" value="HPr-like_sf"/>
</dbReference>
<comment type="function">
    <text evidence="1">General (non sugar-specific) component of the phosphoenolpyruvate-dependent sugar phosphotransferase system (sugar PTS). This major carbohydrate active-transport system catalyzes the phosphorylation of incoming sugar substrates concomitantly with their translocation across the cell membrane. The phosphoryl group from phosphoenolpyruvate (PEP) is transferred to the phosphoryl carrier protein HPr by enzyme I. Phospho-HPr then transfers it to the PTS EIIA domain.</text>
</comment>
<comment type="subcellular location">
    <subcellularLocation>
        <location evidence="2">Cytoplasm</location>
    </subcellularLocation>
</comment>
<evidence type="ECO:0000256" key="5">
    <source>
        <dbReference type="ARBA" id="ARBA00022683"/>
    </source>
</evidence>
<dbReference type="PANTHER" id="PTHR33705:SF2">
    <property type="entry name" value="PHOSPHOCARRIER PROTEIN NPR"/>
    <property type="match status" value="1"/>
</dbReference>
<dbReference type="PROSITE" id="PS00369">
    <property type="entry name" value="PTS_HPR_HIS"/>
    <property type="match status" value="1"/>
</dbReference>
<dbReference type="EMBL" id="JWTB01000053">
    <property type="protein sequence ID" value="KIC62135.1"/>
    <property type="molecule type" value="Genomic_DNA"/>
</dbReference>
<dbReference type="InterPro" id="IPR001020">
    <property type="entry name" value="PTS_HPr_His_P_site"/>
</dbReference>
<dbReference type="InterPro" id="IPR050399">
    <property type="entry name" value="HPr"/>
</dbReference>
<keyword evidence="5" id="KW-0598">Phosphotransferase system</keyword>
<evidence type="ECO:0000313" key="7">
    <source>
        <dbReference type="EMBL" id="KIC62135.1"/>
    </source>
</evidence>
<dbReference type="GO" id="GO:0016740">
    <property type="term" value="F:transferase activity"/>
    <property type="evidence" value="ECO:0007669"/>
    <property type="project" value="UniProtKB-KW"/>
</dbReference>
<dbReference type="RefSeq" id="WP_043456245.1">
    <property type="nucleotide sequence ID" value="NZ_JWTB01000053.1"/>
</dbReference>
<proteinExistence type="predicted"/>
<evidence type="ECO:0000256" key="4">
    <source>
        <dbReference type="ARBA" id="ARBA00022490"/>
    </source>
</evidence>
<dbReference type="GO" id="GO:0009401">
    <property type="term" value="P:phosphoenolpyruvate-dependent sugar phosphotransferase system"/>
    <property type="evidence" value="ECO:0007669"/>
    <property type="project" value="UniProtKB-KW"/>
</dbReference>
<dbReference type="SUPFAM" id="SSF55594">
    <property type="entry name" value="HPr-like"/>
    <property type="match status" value="1"/>
</dbReference>